<dbReference type="EMBL" id="CP121196">
    <property type="protein sequence ID" value="XBH16148.1"/>
    <property type="molecule type" value="Genomic_DNA"/>
</dbReference>
<accession>A0AAU7DEK3</accession>
<sequence>MRTETYRFALDEATTELSDIVTKFELLKARKEQIEKIVEALRPFIGLQAETPTVEISAATTEAAPEVESKSFEPVGYTFMQISGPGMEVTTTEPAVVHIVEEEQVPEPVHAMAEATAEQVAYFRQPSADPFQRRIDDALWGWQQRPEGLLSPI</sequence>
<dbReference type="RefSeq" id="WP_348261375.1">
    <property type="nucleotide sequence ID" value="NZ_CP121196.1"/>
</dbReference>
<organism evidence="1">
    <name type="scientific">Telmatobacter sp. DSM 110680</name>
    <dbReference type="NCBI Taxonomy" id="3036704"/>
    <lineage>
        <taxon>Bacteria</taxon>
        <taxon>Pseudomonadati</taxon>
        <taxon>Acidobacteriota</taxon>
        <taxon>Terriglobia</taxon>
        <taxon>Terriglobales</taxon>
        <taxon>Acidobacteriaceae</taxon>
        <taxon>Telmatobacter</taxon>
    </lineage>
</organism>
<proteinExistence type="predicted"/>
<evidence type="ECO:0000313" key="1">
    <source>
        <dbReference type="EMBL" id="XBH16148.1"/>
    </source>
</evidence>
<protein>
    <submittedName>
        <fullName evidence="1">Uncharacterized protein</fullName>
    </submittedName>
</protein>
<name>A0AAU7DEK3_9BACT</name>
<gene>
    <name evidence="1" type="ORF">P8935_16415</name>
</gene>
<reference evidence="1" key="1">
    <citation type="submission" date="2023-03" db="EMBL/GenBank/DDBJ databases">
        <title>Edaphobacter sp.</title>
        <authorList>
            <person name="Huber K.J."/>
            <person name="Papendorf J."/>
            <person name="Pilke C."/>
            <person name="Bunk B."/>
            <person name="Sproeer C."/>
            <person name="Pester M."/>
        </authorList>
    </citation>
    <scope>NUCLEOTIDE SEQUENCE</scope>
    <source>
        <strain evidence="1">DSM 110680</strain>
    </source>
</reference>
<dbReference type="AlphaFoldDB" id="A0AAU7DEK3"/>